<evidence type="ECO:0000313" key="2">
    <source>
        <dbReference type="EMBL" id="KAJ0391254.1"/>
    </source>
</evidence>
<name>A0AAD5LSN5_PYTIN</name>
<accession>A0AAD5LSN5</accession>
<keyword evidence="3" id="KW-1185">Reference proteome</keyword>
<dbReference type="InterPro" id="IPR032675">
    <property type="entry name" value="LRR_dom_sf"/>
</dbReference>
<dbReference type="Proteomes" id="UP001209570">
    <property type="component" value="Unassembled WGS sequence"/>
</dbReference>
<dbReference type="SUPFAM" id="SSF52047">
    <property type="entry name" value="RNI-like"/>
    <property type="match status" value="1"/>
</dbReference>
<dbReference type="EMBL" id="JAKCXM010001183">
    <property type="protein sequence ID" value="KAJ0391254.1"/>
    <property type="molecule type" value="Genomic_DNA"/>
</dbReference>
<protein>
    <submittedName>
        <fullName evidence="2">Uncharacterized protein</fullName>
    </submittedName>
</protein>
<feature type="compositionally biased region" description="Polar residues" evidence="1">
    <location>
        <begin position="1"/>
        <end position="12"/>
    </location>
</feature>
<proteinExistence type="predicted"/>
<feature type="region of interest" description="Disordered" evidence="1">
    <location>
        <begin position="1"/>
        <end position="38"/>
    </location>
</feature>
<evidence type="ECO:0000256" key="1">
    <source>
        <dbReference type="SAM" id="MobiDB-lite"/>
    </source>
</evidence>
<organism evidence="2 3">
    <name type="scientific">Pythium insidiosum</name>
    <name type="common">Pythiosis disease agent</name>
    <dbReference type="NCBI Taxonomy" id="114742"/>
    <lineage>
        <taxon>Eukaryota</taxon>
        <taxon>Sar</taxon>
        <taxon>Stramenopiles</taxon>
        <taxon>Oomycota</taxon>
        <taxon>Peronosporomycetes</taxon>
        <taxon>Pythiales</taxon>
        <taxon>Pythiaceae</taxon>
        <taxon>Pythium</taxon>
    </lineage>
</organism>
<gene>
    <name evidence="2" type="ORF">P43SY_010995</name>
</gene>
<evidence type="ECO:0000313" key="3">
    <source>
        <dbReference type="Proteomes" id="UP001209570"/>
    </source>
</evidence>
<reference evidence="2" key="1">
    <citation type="submission" date="2021-12" db="EMBL/GenBank/DDBJ databases">
        <title>Prjna785345.</title>
        <authorList>
            <person name="Rujirawat T."/>
            <person name="Krajaejun T."/>
        </authorList>
    </citation>
    <scope>NUCLEOTIDE SEQUENCE</scope>
    <source>
        <strain evidence="2">Pi057C3</strain>
    </source>
</reference>
<comment type="caution">
    <text evidence="2">The sequence shown here is derived from an EMBL/GenBank/DDBJ whole genome shotgun (WGS) entry which is preliminary data.</text>
</comment>
<sequence>MGNRSSSRTHGQPASPDSTPPTPDGLGTSCEVGASGQLRRQDAERIARTWLKQLRGHVHLQQVEPALGLVNSCDCIVFDWGLDHGYGVPTQRPQDIACAAHATTVVWAALARCAGYGASENPDFWREVFCDLLKEPPPPPPLRDAPPRLQHPLPVSGAVRFFDRHGSVFPRVKLAAPCFHLDGVCASFCGFMSSESKFAKAIRRQLTRVLVLLEPHMNLSDDRLELVATVDDRSHRKTEELESFSATLNSHPLVIHREKAVQVVWKVQREPSVSWRSFEPRLEWKDQSILREKWDSRHEAVADDREHKLLASLVTSDSVQSITYVQGRPPWGGRFRHLSAFEWAWLGFVIFNPQTSRKSALQRLSVKIDDMSGDKLNAIASMAQGNNLLRWHPSRPTHKHTLSTAYHTTRLPQGTIVFAEPNTDATIVLQVESDMIDVDVCVASMDRASWGSWVGVVLPEHGLGWILASAMKDVTAHAPSASCLRALVIEMTLAQDAKSSALRLASIVGSRLQFLDVSSCGTLDADDVDVLMTGCPMLRSLSIDHNGSYWAVPKSASSVAALPRLEQLQLNVSYTADYTAPLREAVDIGTLDYARLRGPELIAPSEQEMKNGTLRNLSVLRVSGGDMERIRPALLAFLRHCSRLRYVHCGGHPSQTHNSPLEPGAFKRDASASWDLLGSHLTASGVRQTADIELDISSRVAFLSAMHQWSDRWPALARQEIVQVVFSFASSPRQLR</sequence>
<dbReference type="AlphaFoldDB" id="A0AAD5LSN5"/>
<dbReference type="Gene3D" id="3.80.10.10">
    <property type="entry name" value="Ribonuclease Inhibitor"/>
    <property type="match status" value="1"/>
</dbReference>